<dbReference type="CDD" id="cd06587">
    <property type="entry name" value="VOC"/>
    <property type="match status" value="1"/>
</dbReference>
<sequence length="139" mass="15583">MARVTGIGGIFLRARDPKTLSAWYAKHLGLTLSEYGGATLLWTDEIPATTGMTIWSLFPEDTPYFGKGNEKGPQQAMVNYRVDNLDELLAQLAAENIPIDPHREDSDYGRFAWITDPEGNRIELWHPLVAVEKKEEPPA</sequence>
<evidence type="ECO:0000259" key="1">
    <source>
        <dbReference type="PROSITE" id="PS51819"/>
    </source>
</evidence>
<dbReference type="PROSITE" id="PS51819">
    <property type="entry name" value="VOC"/>
    <property type="match status" value="1"/>
</dbReference>
<dbReference type="RefSeq" id="WP_353073496.1">
    <property type="nucleotide sequence ID" value="NZ_CP132938.1"/>
</dbReference>
<dbReference type="Gene3D" id="3.10.180.10">
    <property type="entry name" value="2,3-Dihydroxybiphenyl 1,2-Dioxygenase, domain 1"/>
    <property type="match status" value="1"/>
</dbReference>
<dbReference type="InterPro" id="IPR029068">
    <property type="entry name" value="Glyas_Bleomycin-R_OHBP_Dase"/>
</dbReference>
<dbReference type="KEGG" id="tgi:RBB81_09340"/>
<reference evidence="2" key="2">
    <citation type="journal article" date="2024" name="Environ. Microbiol.">
        <title>Genome analysis and description of Tunturibacter gen. nov. expands the diversity of Terriglobia in tundra soils.</title>
        <authorList>
            <person name="Messyasz A."/>
            <person name="Mannisto M.K."/>
            <person name="Kerkhof L.J."/>
            <person name="Haggblom M.M."/>
        </authorList>
    </citation>
    <scope>NUCLEOTIDE SEQUENCE</scope>
    <source>
        <strain evidence="2">M8UP39</strain>
    </source>
</reference>
<accession>A0AAU7Z6E4</accession>
<dbReference type="Pfam" id="PF00903">
    <property type="entry name" value="Glyoxalase"/>
    <property type="match status" value="1"/>
</dbReference>
<name>A0AAU7Z6E4_9BACT</name>
<dbReference type="InterPro" id="IPR004360">
    <property type="entry name" value="Glyas_Fos-R_dOase_dom"/>
</dbReference>
<dbReference type="EMBL" id="CP132938">
    <property type="protein sequence ID" value="XCB24109.1"/>
    <property type="molecule type" value="Genomic_DNA"/>
</dbReference>
<feature type="domain" description="VOC" evidence="1">
    <location>
        <begin position="6"/>
        <end position="127"/>
    </location>
</feature>
<proteinExistence type="predicted"/>
<evidence type="ECO:0000313" key="2">
    <source>
        <dbReference type="EMBL" id="XCB24109.1"/>
    </source>
</evidence>
<dbReference type="InterPro" id="IPR037523">
    <property type="entry name" value="VOC_core"/>
</dbReference>
<gene>
    <name evidence="2" type="ORF">RBB81_09340</name>
</gene>
<organism evidence="2">
    <name type="scientific">Tunturiibacter gelidiferens</name>
    <dbReference type="NCBI Taxonomy" id="3069689"/>
    <lineage>
        <taxon>Bacteria</taxon>
        <taxon>Pseudomonadati</taxon>
        <taxon>Acidobacteriota</taxon>
        <taxon>Terriglobia</taxon>
        <taxon>Terriglobales</taxon>
        <taxon>Acidobacteriaceae</taxon>
        <taxon>Tunturiibacter</taxon>
    </lineage>
</organism>
<dbReference type="SUPFAM" id="SSF54593">
    <property type="entry name" value="Glyoxalase/Bleomycin resistance protein/Dihydroxybiphenyl dioxygenase"/>
    <property type="match status" value="1"/>
</dbReference>
<protein>
    <submittedName>
        <fullName evidence="2">VOC family protein</fullName>
    </submittedName>
</protein>
<reference evidence="2" key="1">
    <citation type="submission" date="2023-08" db="EMBL/GenBank/DDBJ databases">
        <authorList>
            <person name="Messyasz A."/>
            <person name="Mannisto M.K."/>
            <person name="Kerkhof L.J."/>
            <person name="Haggblom M."/>
        </authorList>
    </citation>
    <scope>NUCLEOTIDE SEQUENCE</scope>
    <source>
        <strain evidence="2">M8UP39</strain>
    </source>
</reference>
<dbReference type="AlphaFoldDB" id="A0AAU7Z6E4"/>